<dbReference type="GO" id="GO:0005886">
    <property type="term" value="C:plasma membrane"/>
    <property type="evidence" value="ECO:0007669"/>
    <property type="project" value="UniProtKB-SubCell"/>
</dbReference>
<feature type="non-terminal residue" evidence="9">
    <location>
        <position position="1"/>
    </location>
</feature>
<protein>
    <recommendedName>
        <fullName evidence="10">Branched-chain amino acid ABC transporter permease</fullName>
    </recommendedName>
</protein>
<evidence type="ECO:0000256" key="1">
    <source>
        <dbReference type="ARBA" id="ARBA00004651"/>
    </source>
</evidence>
<organism evidence="9">
    <name type="scientific">marine metagenome</name>
    <dbReference type="NCBI Taxonomy" id="408172"/>
    <lineage>
        <taxon>unclassified sequences</taxon>
        <taxon>metagenomes</taxon>
        <taxon>ecological metagenomes</taxon>
    </lineage>
</organism>
<comment type="similarity">
    <text evidence="2">Belongs to the AzlC family.</text>
</comment>
<evidence type="ECO:0000256" key="8">
    <source>
        <dbReference type="SAM" id="Phobius"/>
    </source>
</evidence>
<dbReference type="PANTHER" id="PTHR34979">
    <property type="entry name" value="INNER MEMBRANE PROTEIN YGAZ"/>
    <property type="match status" value="1"/>
</dbReference>
<dbReference type="PANTHER" id="PTHR34979:SF1">
    <property type="entry name" value="INNER MEMBRANE PROTEIN YGAZ"/>
    <property type="match status" value="1"/>
</dbReference>
<keyword evidence="7 8" id="KW-0472">Membrane</keyword>
<comment type="subcellular location">
    <subcellularLocation>
        <location evidence="1">Cell membrane</location>
        <topology evidence="1">Multi-pass membrane protein</topology>
    </subcellularLocation>
</comment>
<dbReference type="AlphaFoldDB" id="A0A382JTJ5"/>
<feature type="non-terminal residue" evidence="9">
    <location>
        <position position="173"/>
    </location>
</feature>
<evidence type="ECO:0000256" key="5">
    <source>
        <dbReference type="ARBA" id="ARBA00022692"/>
    </source>
</evidence>
<keyword evidence="6 8" id="KW-1133">Transmembrane helix</keyword>
<dbReference type="InterPro" id="IPR011606">
    <property type="entry name" value="Brnchd-chn_aa_trnsp_permease"/>
</dbReference>
<evidence type="ECO:0000256" key="6">
    <source>
        <dbReference type="ARBA" id="ARBA00022989"/>
    </source>
</evidence>
<evidence type="ECO:0000256" key="3">
    <source>
        <dbReference type="ARBA" id="ARBA00022448"/>
    </source>
</evidence>
<feature type="transmembrane region" description="Helical" evidence="8">
    <location>
        <begin position="143"/>
        <end position="160"/>
    </location>
</feature>
<reference evidence="9" key="1">
    <citation type="submission" date="2018-05" db="EMBL/GenBank/DDBJ databases">
        <authorList>
            <person name="Lanie J.A."/>
            <person name="Ng W.-L."/>
            <person name="Kazmierczak K.M."/>
            <person name="Andrzejewski T.M."/>
            <person name="Davidsen T.M."/>
            <person name="Wayne K.J."/>
            <person name="Tettelin H."/>
            <person name="Glass J.I."/>
            <person name="Rusch D."/>
            <person name="Podicherti R."/>
            <person name="Tsui H.-C.T."/>
            <person name="Winkler M.E."/>
        </authorList>
    </citation>
    <scope>NUCLEOTIDE SEQUENCE</scope>
</reference>
<dbReference type="Pfam" id="PF03591">
    <property type="entry name" value="AzlC"/>
    <property type="match status" value="1"/>
</dbReference>
<keyword evidence="3" id="KW-0813">Transport</keyword>
<name>A0A382JTJ5_9ZZZZ</name>
<dbReference type="EMBL" id="UINC01075966">
    <property type="protein sequence ID" value="SVC14672.1"/>
    <property type="molecule type" value="Genomic_DNA"/>
</dbReference>
<dbReference type="GO" id="GO:1903785">
    <property type="term" value="P:L-valine transmembrane transport"/>
    <property type="evidence" value="ECO:0007669"/>
    <property type="project" value="TreeGrafter"/>
</dbReference>
<sequence>LVLAAACGLIGLPYGVLADSAGLTMAQAVALSVFTFAGSSQFAYVSVVGGGGNPAVAVGGALLLAARNAFYGPVVTPLLRGGAFRRAVAAQFLTDETTAMASAQDDPTDARDAFWFTGLAIMSFWVTGTVAGVLLGGNLDDPSAWGLDAAFPAAFVALLVPHVETRAGRVTAL</sequence>
<evidence type="ECO:0000256" key="4">
    <source>
        <dbReference type="ARBA" id="ARBA00022475"/>
    </source>
</evidence>
<evidence type="ECO:0000256" key="7">
    <source>
        <dbReference type="ARBA" id="ARBA00023136"/>
    </source>
</evidence>
<evidence type="ECO:0000313" key="9">
    <source>
        <dbReference type="EMBL" id="SVC14672.1"/>
    </source>
</evidence>
<keyword evidence="5 8" id="KW-0812">Transmembrane</keyword>
<accession>A0A382JTJ5</accession>
<proteinExistence type="inferred from homology"/>
<feature type="transmembrane region" description="Helical" evidence="8">
    <location>
        <begin position="42"/>
        <end position="65"/>
    </location>
</feature>
<keyword evidence="4" id="KW-1003">Cell membrane</keyword>
<feature type="transmembrane region" description="Helical" evidence="8">
    <location>
        <begin position="113"/>
        <end position="137"/>
    </location>
</feature>
<gene>
    <name evidence="9" type="ORF">METZ01_LOCUS267526</name>
</gene>
<evidence type="ECO:0000256" key="2">
    <source>
        <dbReference type="ARBA" id="ARBA00010735"/>
    </source>
</evidence>
<evidence type="ECO:0008006" key="10">
    <source>
        <dbReference type="Google" id="ProtNLM"/>
    </source>
</evidence>